<evidence type="ECO:0000256" key="1">
    <source>
        <dbReference type="ARBA" id="ARBA00005392"/>
    </source>
</evidence>
<dbReference type="Gene3D" id="2.40.40.10">
    <property type="entry name" value="RlpA-like domain"/>
    <property type="match status" value="1"/>
</dbReference>
<dbReference type="Gene3D" id="2.60.40.760">
    <property type="entry name" value="Expansin, cellulose-binding-like domain"/>
    <property type="match status" value="1"/>
</dbReference>
<dbReference type="Gramene" id="GBG90673">
    <property type="protein sequence ID" value="GBG90673"/>
    <property type="gene ID" value="CBR_g51021"/>
</dbReference>
<evidence type="ECO:0000259" key="8">
    <source>
        <dbReference type="PROSITE" id="PS50843"/>
    </source>
</evidence>
<protein>
    <recommendedName>
        <fullName evidence="6">Expansin</fullName>
    </recommendedName>
</protein>
<sequence length="262" mass="27557">MGMVGRVSFGANIGVTVCLALLVVHLGGASGFTIGNICNPLLSARGPWINGQATFYDDHGRGGACGYGSLGSQLFGGRYAAGSPRVYLGGLACGMCFEVKCVRSTACKAGSVRVTITDLCPPRAPNSRWCGGGKLHLDMGRQAFPVIANPRAGAVPIQFRSIPCAPYKVLKLHLRGSRFWLEVTALAIPGSGRILKMEVAAAGGKWVAMKRAFGAAWAVTGQPMRTPISVKISIFELPSYNYCTRRPSGAADHKLLGSVSLN</sequence>
<name>A0A388M856_CHABU</name>
<comment type="function">
    <text evidence="6">Causes loosening and extension of plant cell walls by disrupting non-covalent bonding between cellulose microfibrils and matrix glucans. No enzymatic activity has been found.</text>
</comment>
<dbReference type="EMBL" id="BFEA01000831">
    <property type="protein sequence ID" value="GBG90673.1"/>
    <property type="molecule type" value="Genomic_DNA"/>
</dbReference>
<keyword evidence="3 6" id="KW-0964">Secreted</keyword>
<gene>
    <name evidence="9" type="ORF">CBR_g51021</name>
</gene>
<feature type="domain" description="Expansin-like CBD" evidence="8">
    <location>
        <begin position="179"/>
        <end position="233"/>
    </location>
</feature>
<dbReference type="OrthoDB" id="5823761at2759"/>
<dbReference type="InterPro" id="IPR007117">
    <property type="entry name" value="Expansin_CBD"/>
</dbReference>
<evidence type="ECO:0000256" key="6">
    <source>
        <dbReference type="RuleBase" id="RU365023"/>
    </source>
</evidence>
<evidence type="ECO:0000256" key="4">
    <source>
        <dbReference type="ARBA" id="ARBA00022729"/>
    </source>
</evidence>
<dbReference type="Pfam" id="PF03330">
    <property type="entry name" value="DPBB_1"/>
    <property type="match status" value="1"/>
</dbReference>
<dbReference type="SUPFAM" id="SSF50685">
    <property type="entry name" value="Barwin-like endoglucanases"/>
    <property type="match status" value="1"/>
</dbReference>
<feature type="domain" description="Expansin-like EG45" evidence="7">
    <location>
        <begin position="62"/>
        <end position="164"/>
    </location>
</feature>
<keyword evidence="5" id="KW-0472">Membrane</keyword>
<comment type="caution">
    <text evidence="9">The sequence shown here is derived from an EMBL/GenBank/DDBJ whole genome shotgun (WGS) entry which is preliminary data.</text>
</comment>
<dbReference type="GO" id="GO:0009664">
    <property type="term" value="P:plant-type cell wall organization"/>
    <property type="evidence" value="ECO:0007669"/>
    <property type="project" value="InterPro"/>
</dbReference>
<dbReference type="SUPFAM" id="SSF49590">
    <property type="entry name" value="PHL pollen allergen"/>
    <property type="match status" value="1"/>
</dbReference>
<keyword evidence="4 6" id="KW-0732">Signal</keyword>
<dbReference type="OMA" id="GPWINGQ"/>
<evidence type="ECO:0000256" key="3">
    <source>
        <dbReference type="ARBA" id="ARBA00022525"/>
    </source>
</evidence>
<dbReference type="InterPro" id="IPR036749">
    <property type="entry name" value="Expansin_CBD_sf"/>
</dbReference>
<evidence type="ECO:0000313" key="9">
    <source>
        <dbReference type="EMBL" id="GBG90673.1"/>
    </source>
</evidence>
<dbReference type="PROSITE" id="PS50843">
    <property type="entry name" value="EXPANSIN_CBD"/>
    <property type="match status" value="1"/>
</dbReference>
<dbReference type="CDD" id="cd22271">
    <property type="entry name" value="DPBB_EXP_N-like"/>
    <property type="match status" value="1"/>
</dbReference>
<keyword evidence="10" id="KW-1185">Reference proteome</keyword>
<dbReference type="InterPro" id="IPR036908">
    <property type="entry name" value="RlpA-like_sf"/>
</dbReference>
<feature type="chain" id="PRO_5017101180" description="Expansin" evidence="6">
    <location>
        <begin position="32"/>
        <end position="262"/>
    </location>
</feature>
<dbReference type="Proteomes" id="UP000265515">
    <property type="component" value="Unassembled WGS sequence"/>
</dbReference>
<reference evidence="9 10" key="1">
    <citation type="journal article" date="2018" name="Cell">
        <title>The Chara Genome: Secondary Complexity and Implications for Plant Terrestrialization.</title>
        <authorList>
            <person name="Nishiyama T."/>
            <person name="Sakayama H."/>
            <person name="Vries J.D."/>
            <person name="Buschmann H."/>
            <person name="Saint-Marcoux D."/>
            <person name="Ullrich K.K."/>
            <person name="Haas F.B."/>
            <person name="Vanderstraeten L."/>
            <person name="Becker D."/>
            <person name="Lang D."/>
            <person name="Vosolsobe S."/>
            <person name="Rombauts S."/>
            <person name="Wilhelmsson P.K.I."/>
            <person name="Janitza P."/>
            <person name="Kern R."/>
            <person name="Heyl A."/>
            <person name="Rumpler F."/>
            <person name="Villalobos L.I.A.C."/>
            <person name="Clay J.M."/>
            <person name="Skokan R."/>
            <person name="Toyoda A."/>
            <person name="Suzuki Y."/>
            <person name="Kagoshima H."/>
            <person name="Schijlen E."/>
            <person name="Tajeshwar N."/>
            <person name="Catarino B."/>
            <person name="Hetherington A.J."/>
            <person name="Saltykova A."/>
            <person name="Bonnot C."/>
            <person name="Breuninger H."/>
            <person name="Symeonidi A."/>
            <person name="Radhakrishnan G.V."/>
            <person name="Van Nieuwerburgh F."/>
            <person name="Deforce D."/>
            <person name="Chang C."/>
            <person name="Karol K.G."/>
            <person name="Hedrich R."/>
            <person name="Ulvskov P."/>
            <person name="Glockner G."/>
            <person name="Delwiche C.F."/>
            <person name="Petrasek J."/>
            <person name="Van de Peer Y."/>
            <person name="Friml J."/>
            <person name="Beilby M."/>
            <person name="Dolan L."/>
            <person name="Kohara Y."/>
            <person name="Sugano S."/>
            <person name="Fujiyama A."/>
            <person name="Delaux P.-M."/>
            <person name="Quint M."/>
            <person name="TheiBen G."/>
            <person name="Hagemann M."/>
            <person name="Harholt J."/>
            <person name="Dunand C."/>
            <person name="Zachgo S."/>
            <person name="Langdale J."/>
            <person name="Maumus F."/>
            <person name="Straeten D.V.D."/>
            <person name="Gould S.B."/>
            <person name="Rensing S.A."/>
        </authorList>
    </citation>
    <scope>NUCLEOTIDE SEQUENCE [LARGE SCALE GENOMIC DNA]</scope>
    <source>
        <strain evidence="9 10">S276</strain>
    </source>
</reference>
<accession>A0A388M856</accession>
<dbReference type="InterPro" id="IPR007112">
    <property type="entry name" value="Expansin/allergen_DPBB_dom"/>
</dbReference>
<comment type="subcellular location">
    <subcellularLocation>
        <location evidence="6">Secreted</location>
        <location evidence="6">Cell wall</location>
    </subcellularLocation>
    <subcellularLocation>
        <location evidence="6">Membrane</location>
        <topology evidence="6">Peripheral membrane protein</topology>
    </subcellularLocation>
</comment>
<evidence type="ECO:0000256" key="5">
    <source>
        <dbReference type="ARBA" id="ARBA00023136"/>
    </source>
</evidence>
<dbReference type="STRING" id="69332.A0A388M856"/>
<evidence type="ECO:0000259" key="7">
    <source>
        <dbReference type="PROSITE" id="PS50842"/>
    </source>
</evidence>
<dbReference type="PRINTS" id="PR01226">
    <property type="entry name" value="EXPANSIN"/>
</dbReference>
<organism evidence="9 10">
    <name type="scientific">Chara braunii</name>
    <name type="common">Braun's stonewort</name>
    <dbReference type="NCBI Taxonomy" id="69332"/>
    <lineage>
        <taxon>Eukaryota</taxon>
        <taxon>Viridiplantae</taxon>
        <taxon>Streptophyta</taxon>
        <taxon>Charophyceae</taxon>
        <taxon>Charales</taxon>
        <taxon>Characeae</taxon>
        <taxon>Chara</taxon>
    </lineage>
</organism>
<feature type="signal peptide" evidence="6">
    <location>
        <begin position="1"/>
        <end position="31"/>
    </location>
</feature>
<dbReference type="InterPro" id="IPR009009">
    <property type="entry name" value="RlpA-like_DPBB"/>
</dbReference>
<dbReference type="InterPro" id="IPR002963">
    <property type="entry name" value="Expansin"/>
</dbReference>
<evidence type="ECO:0000256" key="2">
    <source>
        <dbReference type="ARBA" id="ARBA00022512"/>
    </source>
</evidence>
<dbReference type="SMART" id="SM00837">
    <property type="entry name" value="DPBB_1"/>
    <property type="match status" value="1"/>
</dbReference>
<dbReference type="PANTHER" id="PTHR31867">
    <property type="entry name" value="EXPANSIN-A15"/>
    <property type="match status" value="1"/>
</dbReference>
<keyword evidence="2 6" id="KW-0134">Cell wall</keyword>
<comment type="similarity">
    <text evidence="1 6">Belongs to the expansin family. Expansin A subfamily.</text>
</comment>
<dbReference type="AlphaFoldDB" id="A0A388M856"/>
<dbReference type="PROSITE" id="PS50842">
    <property type="entry name" value="EXPANSIN_EG45"/>
    <property type="match status" value="1"/>
</dbReference>
<dbReference type="InterPro" id="IPR007118">
    <property type="entry name" value="Expan_Lol_pI"/>
</dbReference>
<evidence type="ECO:0000313" key="10">
    <source>
        <dbReference type="Proteomes" id="UP000265515"/>
    </source>
</evidence>
<keyword evidence="6" id="KW-0961">Cell wall biogenesis/degradation</keyword>
<dbReference type="PRINTS" id="PR01225">
    <property type="entry name" value="EXPANSNFAMLY"/>
</dbReference>
<dbReference type="GO" id="GO:0016020">
    <property type="term" value="C:membrane"/>
    <property type="evidence" value="ECO:0007669"/>
    <property type="project" value="UniProtKB-SubCell"/>
</dbReference>
<dbReference type="GO" id="GO:0005576">
    <property type="term" value="C:extracellular region"/>
    <property type="evidence" value="ECO:0007669"/>
    <property type="project" value="InterPro"/>
</dbReference>
<dbReference type="Pfam" id="PF01357">
    <property type="entry name" value="Expansin_C"/>
    <property type="match status" value="1"/>
</dbReference>
<proteinExistence type="inferred from homology"/>